<dbReference type="Proteomes" id="UP000769156">
    <property type="component" value="Unassembled WGS sequence"/>
</dbReference>
<dbReference type="PROSITE" id="PS00211">
    <property type="entry name" value="ABC_TRANSPORTER_1"/>
    <property type="match status" value="1"/>
</dbReference>
<dbReference type="GO" id="GO:0016887">
    <property type="term" value="F:ATP hydrolysis activity"/>
    <property type="evidence" value="ECO:0007669"/>
    <property type="project" value="InterPro"/>
</dbReference>
<dbReference type="GO" id="GO:0015421">
    <property type="term" value="F:ABC-type oligopeptide transporter activity"/>
    <property type="evidence" value="ECO:0007669"/>
    <property type="project" value="TreeGrafter"/>
</dbReference>
<dbReference type="InterPro" id="IPR027417">
    <property type="entry name" value="P-loop_NTPase"/>
</dbReference>
<evidence type="ECO:0000256" key="3">
    <source>
        <dbReference type="ARBA" id="ARBA00022692"/>
    </source>
</evidence>
<dbReference type="Pfam" id="PF00664">
    <property type="entry name" value="ABC_membrane"/>
    <property type="match status" value="1"/>
</dbReference>
<evidence type="ECO:0000259" key="10">
    <source>
        <dbReference type="PROSITE" id="PS50929"/>
    </source>
</evidence>
<dbReference type="PANTHER" id="PTHR43394:SF1">
    <property type="entry name" value="ATP-BINDING CASSETTE SUB-FAMILY B MEMBER 10, MITOCHONDRIAL"/>
    <property type="match status" value="1"/>
</dbReference>
<feature type="domain" description="ABC transmembrane type-1" evidence="10">
    <location>
        <begin position="17"/>
        <end position="299"/>
    </location>
</feature>
<keyword evidence="2" id="KW-0813">Transport</keyword>
<keyword evidence="5 11" id="KW-0067">ATP-binding</keyword>
<feature type="transmembrane region" description="Helical" evidence="8">
    <location>
        <begin position="244"/>
        <end position="264"/>
    </location>
</feature>
<evidence type="ECO:0000259" key="9">
    <source>
        <dbReference type="PROSITE" id="PS50893"/>
    </source>
</evidence>
<dbReference type="InterPro" id="IPR036640">
    <property type="entry name" value="ABC1_TM_sf"/>
</dbReference>
<dbReference type="GO" id="GO:0005524">
    <property type="term" value="F:ATP binding"/>
    <property type="evidence" value="ECO:0007669"/>
    <property type="project" value="UniProtKB-KW"/>
</dbReference>
<feature type="transmembrane region" description="Helical" evidence="8">
    <location>
        <begin position="49"/>
        <end position="66"/>
    </location>
</feature>
<proteinExistence type="predicted"/>
<evidence type="ECO:0000256" key="5">
    <source>
        <dbReference type="ARBA" id="ARBA00022840"/>
    </source>
</evidence>
<dbReference type="SMART" id="SM00382">
    <property type="entry name" value="AAA"/>
    <property type="match status" value="1"/>
</dbReference>
<sequence length="571" mass="64475">MFRTLFSYFKPHIGIFLLDMCCAVLVAAVDLAFPLVSRHAMYDMLPEKLYGTFFTVMAIVAASYVLRSVCNYIMTYWGHTFGVRVEADIRRDLFRHLQELDFEFYDANRTGKLMNRLTGDLFEITELAHHGPEDLLISVLTILGALGVMFSIEWRLALVVAVIIPVFLVVVMFCKRSMSDASLQVKQKMASINADIESCISGIRTSKAFANEDVDQARFDQSNDMFKSSKSGYYKAMGRFNASLEFFMCIMPVAVITFGGWLIMQGRMNYVDLITFNLYISTFITPVRKLSNFAEIFTNGTAGLRRFQELMGIQPAVKEKEGAGDLSVGEGRIDMDHVSFSYNENVEVLTDVDLHIQPGQTVAVVGHSGGGKTTLCQLIPRFYDVTEGSIKIDGTDIRDVRKRSLRDNIGIVQQDVFMFADTVYENIRYGKPDASYEEVVRAARKAEIFDDIMEMPKGFDTYIGERGTMLSGGQKQRIAIARIFLKDPRILILDEATSALDTVTESYIQKSFDELRAGRTTLIIAHRLATVRDADRIILIDDGQIQESGTHEELIKKDGQYARLYHTQELN</sequence>
<name>A0A921I0Q4_9FIRM</name>
<protein>
    <submittedName>
        <fullName evidence="11">ABC transporter ATP-binding protein/permease</fullName>
    </submittedName>
</protein>
<evidence type="ECO:0000256" key="2">
    <source>
        <dbReference type="ARBA" id="ARBA00022448"/>
    </source>
</evidence>
<dbReference type="FunFam" id="3.40.50.300:FF:000287">
    <property type="entry name" value="Multidrug ABC transporter ATP-binding protein"/>
    <property type="match status" value="1"/>
</dbReference>
<feature type="transmembrane region" description="Helical" evidence="8">
    <location>
        <begin position="12"/>
        <end position="37"/>
    </location>
</feature>
<keyword evidence="4" id="KW-0547">Nucleotide-binding</keyword>
<dbReference type="InterPro" id="IPR039421">
    <property type="entry name" value="Type_1_exporter"/>
</dbReference>
<dbReference type="PROSITE" id="PS50893">
    <property type="entry name" value="ABC_TRANSPORTER_2"/>
    <property type="match status" value="1"/>
</dbReference>
<evidence type="ECO:0000256" key="8">
    <source>
        <dbReference type="SAM" id="Phobius"/>
    </source>
</evidence>
<feature type="transmembrane region" description="Helical" evidence="8">
    <location>
        <begin position="158"/>
        <end position="174"/>
    </location>
</feature>
<evidence type="ECO:0000256" key="1">
    <source>
        <dbReference type="ARBA" id="ARBA00004651"/>
    </source>
</evidence>
<dbReference type="AlphaFoldDB" id="A0A921I0Q4"/>
<dbReference type="CDD" id="cd18549">
    <property type="entry name" value="ABC_6TM_YwjA_like"/>
    <property type="match status" value="1"/>
</dbReference>
<evidence type="ECO:0000256" key="6">
    <source>
        <dbReference type="ARBA" id="ARBA00022989"/>
    </source>
</evidence>
<accession>A0A921I0Q4</accession>
<comment type="caution">
    <text evidence="11">The sequence shown here is derived from an EMBL/GenBank/DDBJ whole genome shotgun (WGS) entry which is preliminary data.</text>
</comment>
<dbReference type="Gene3D" id="1.20.1560.10">
    <property type="entry name" value="ABC transporter type 1, transmembrane domain"/>
    <property type="match status" value="1"/>
</dbReference>
<dbReference type="InterPro" id="IPR011527">
    <property type="entry name" value="ABC1_TM_dom"/>
</dbReference>
<keyword evidence="6 8" id="KW-1133">Transmembrane helix</keyword>
<comment type="subcellular location">
    <subcellularLocation>
        <location evidence="1">Cell membrane</location>
        <topology evidence="1">Multi-pass membrane protein</topology>
    </subcellularLocation>
</comment>
<gene>
    <name evidence="11" type="ORF">K8V82_06035</name>
</gene>
<evidence type="ECO:0000256" key="7">
    <source>
        <dbReference type="ARBA" id="ARBA00023136"/>
    </source>
</evidence>
<dbReference type="SUPFAM" id="SSF90123">
    <property type="entry name" value="ABC transporter transmembrane region"/>
    <property type="match status" value="1"/>
</dbReference>
<dbReference type="PROSITE" id="PS50929">
    <property type="entry name" value="ABC_TM1F"/>
    <property type="match status" value="1"/>
</dbReference>
<dbReference type="Gene3D" id="3.40.50.300">
    <property type="entry name" value="P-loop containing nucleotide triphosphate hydrolases"/>
    <property type="match status" value="1"/>
</dbReference>
<reference evidence="11" key="1">
    <citation type="journal article" date="2021" name="PeerJ">
        <title>Extensive microbial diversity within the chicken gut microbiome revealed by metagenomics and culture.</title>
        <authorList>
            <person name="Gilroy R."/>
            <person name="Ravi A."/>
            <person name="Getino M."/>
            <person name="Pursley I."/>
            <person name="Horton D.L."/>
            <person name="Alikhan N.F."/>
            <person name="Baker D."/>
            <person name="Gharbi K."/>
            <person name="Hall N."/>
            <person name="Watson M."/>
            <person name="Adriaenssens E.M."/>
            <person name="Foster-Nyarko E."/>
            <person name="Jarju S."/>
            <person name="Secka A."/>
            <person name="Antonio M."/>
            <person name="Oren A."/>
            <person name="Chaudhuri R.R."/>
            <person name="La Ragione R."/>
            <person name="Hildebrand F."/>
            <person name="Pallen M.J."/>
        </authorList>
    </citation>
    <scope>NUCLEOTIDE SEQUENCE</scope>
    <source>
        <strain evidence="11">ChiSjej5B23-16112</strain>
    </source>
</reference>
<dbReference type="SUPFAM" id="SSF52540">
    <property type="entry name" value="P-loop containing nucleoside triphosphate hydrolases"/>
    <property type="match status" value="1"/>
</dbReference>
<dbReference type="EMBL" id="DYVY01000096">
    <property type="protein sequence ID" value="HJF94336.1"/>
    <property type="molecule type" value="Genomic_DNA"/>
</dbReference>
<dbReference type="PANTHER" id="PTHR43394">
    <property type="entry name" value="ATP-DEPENDENT PERMEASE MDL1, MITOCHONDRIAL"/>
    <property type="match status" value="1"/>
</dbReference>
<evidence type="ECO:0000256" key="4">
    <source>
        <dbReference type="ARBA" id="ARBA00022741"/>
    </source>
</evidence>
<reference evidence="11" key="2">
    <citation type="submission" date="2021-09" db="EMBL/GenBank/DDBJ databases">
        <authorList>
            <person name="Gilroy R."/>
        </authorList>
    </citation>
    <scope>NUCLEOTIDE SEQUENCE</scope>
    <source>
        <strain evidence="11">ChiSjej5B23-16112</strain>
    </source>
</reference>
<dbReference type="GO" id="GO:0005886">
    <property type="term" value="C:plasma membrane"/>
    <property type="evidence" value="ECO:0007669"/>
    <property type="project" value="UniProtKB-SubCell"/>
</dbReference>
<dbReference type="InterPro" id="IPR003439">
    <property type="entry name" value="ABC_transporter-like_ATP-bd"/>
</dbReference>
<dbReference type="InterPro" id="IPR017871">
    <property type="entry name" value="ABC_transporter-like_CS"/>
</dbReference>
<organism evidence="11 12">
    <name type="scientific">Lachnoclostridium phocaeense</name>
    <dbReference type="NCBI Taxonomy" id="1871021"/>
    <lineage>
        <taxon>Bacteria</taxon>
        <taxon>Bacillati</taxon>
        <taxon>Bacillota</taxon>
        <taxon>Clostridia</taxon>
        <taxon>Lachnospirales</taxon>
        <taxon>Lachnospiraceae</taxon>
    </lineage>
</organism>
<evidence type="ECO:0000313" key="11">
    <source>
        <dbReference type="EMBL" id="HJF94336.1"/>
    </source>
</evidence>
<keyword evidence="3 8" id="KW-0812">Transmembrane</keyword>
<feature type="transmembrane region" description="Helical" evidence="8">
    <location>
        <begin position="135"/>
        <end position="152"/>
    </location>
</feature>
<dbReference type="Pfam" id="PF00005">
    <property type="entry name" value="ABC_tran"/>
    <property type="match status" value="1"/>
</dbReference>
<keyword evidence="7 8" id="KW-0472">Membrane</keyword>
<feature type="domain" description="ABC transporter" evidence="9">
    <location>
        <begin position="333"/>
        <end position="567"/>
    </location>
</feature>
<evidence type="ECO:0000313" key="12">
    <source>
        <dbReference type="Proteomes" id="UP000769156"/>
    </source>
</evidence>
<dbReference type="InterPro" id="IPR003593">
    <property type="entry name" value="AAA+_ATPase"/>
</dbReference>